<organism evidence="1 2">
    <name type="scientific">Coccomyxa viridis</name>
    <dbReference type="NCBI Taxonomy" id="1274662"/>
    <lineage>
        <taxon>Eukaryota</taxon>
        <taxon>Viridiplantae</taxon>
        <taxon>Chlorophyta</taxon>
        <taxon>core chlorophytes</taxon>
        <taxon>Trebouxiophyceae</taxon>
        <taxon>Trebouxiophyceae incertae sedis</taxon>
        <taxon>Coccomyxaceae</taxon>
        <taxon>Coccomyxa</taxon>
    </lineage>
</organism>
<accession>A0AAV1IES7</accession>
<protein>
    <recommendedName>
        <fullName evidence="3">Polyketide cyclase / dehydrase and lipid transport</fullName>
    </recommendedName>
</protein>
<evidence type="ECO:0000313" key="1">
    <source>
        <dbReference type="EMBL" id="CAK0785828.1"/>
    </source>
</evidence>
<reference evidence="1 2" key="1">
    <citation type="submission" date="2023-10" db="EMBL/GenBank/DDBJ databases">
        <authorList>
            <person name="Maclean D."/>
            <person name="Macfadyen A."/>
        </authorList>
    </citation>
    <scope>NUCLEOTIDE SEQUENCE [LARGE SCALE GENOMIC DNA]</scope>
</reference>
<comment type="caution">
    <text evidence="1">The sequence shown here is derived from an EMBL/GenBank/DDBJ whole genome shotgun (WGS) entry which is preliminary data.</text>
</comment>
<sequence>MCESHQFSVSETVLCGVQAVRDALANVQNFDHFTSVVTGLTALSENEFSGIGRPLFLRDRISLRLVCAPEDPEPITMALEDGRNIIHYSFRLQAAGENRTLVECQVDCWNRQGESWVGPSERLAKMMMKHESKLGQRLKGYVEAGQQSVCAC</sequence>
<dbReference type="EMBL" id="CAUYUE010000013">
    <property type="protein sequence ID" value="CAK0785828.1"/>
    <property type="molecule type" value="Genomic_DNA"/>
</dbReference>
<keyword evidence="2" id="KW-1185">Reference proteome</keyword>
<evidence type="ECO:0000313" key="2">
    <source>
        <dbReference type="Proteomes" id="UP001314263"/>
    </source>
</evidence>
<evidence type="ECO:0008006" key="3">
    <source>
        <dbReference type="Google" id="ProtNLM"/>
    </source>
</evidence>
<dbReference type="Proteomes" id="UP001314263">
    <property type="component" value="Unassembled WGS sequence"/>
</dbReference>
<dbReference type="AlphaFoldDB" id="A0AAV1IES7"/>
<proteinExistence type="predicted"/>
<name>A0AAV1IES7_9CHLO</name>
<gene>
    <name evidence="1" type="ORF">CVIRNUC_009040</name>
</gene>
<dbReference type="SUPFAM" id="SSF55961">
    <property type="entry name" value="Bet v1-like"/>
    <property type="match status" value="1"/>
</dbReference>